<gene>
    <name evidence="2" type="ORF">EH198_04200</name>
</gene>
<organism evidence="2 3">
    <name type="scientific">Paenibacillus rhizophilus</name>
    <dbReference type="NCBI Taxonomy" id="1850366"/>
    <lineage>
        <taxon>Bacteria</taxon>
        <taxon>Bacillati</taxon>
        <taxon>Bacillota</taxon>
        <taxon>Bacilli</taxon>
        <taxon>Bacillales</taxon>
        <taxon>Paenibacillaceae</taxon>
        <taxon>Paenibacillus</taxon>
    </lineage>
</organism>
<dbReference type="Gene3D" id="3.10.180.10">
    <property type="entry name" value="2,3-Dihydroxybiphenyl 1,2-Dioxygenase, domain 1"/>
    <property type="match status" value="1"/>
</dbReference>
<name>A0A3N9Q4D6_9BACL</name>
<dbReference type="EMBL" id="RQPI01000001">
    <property type="protein sequence ID" value="RQW13612.1"/>
    <property type="molecule type" value="Genomic_DNA"/>
</dbReference>
<evidence type="ECO:0000259" key="1">
    <source>
        <dbReference type="Pfam" id="PF00903"/>
    </source>
</evidence>
<reference evidence="2 3" key="1">
    <citation type="submission" date="2018-11" db="EMBL/GenBank/DDBJ databases">
        <title>Genome sequence of strain 7197.</title>
        <authorList>
            <person name="Gao J."/>
            <person name="Sun J."/>
        </authorList>
    </citation>
    <scope>NUCLEOTIDE SEQUENCE [LARGE SCALE GENOMIC DNA]</scope>
    <source>
        <strain evidence="2 3">7197</strain>
    </source>
</reference>
<dbReference type="OrthoDB" id="2354281at2"/>
<protein>
    <submittedName>
        <fullName evidence="2">VOC family protein</fullName>
    </submittedName>
</protein>
<keyword evidence="3" id="KW-1185">Reference proteome</keyword>
<proteinExistence type="predicted"/>
<dbReference type="Pfam" id="PF00903">
    <property type="entry name" value="Glyoxalase"/>
    <property type="match status" value="1"/>
</dbReference>
<evidence type="ECO:0000313" key="3">
    <source>
        <dbReference type="Proteomes" id="UP000282529"/>
    </source>
</evidence>
<dbReference type="AlphaFoldDB" id="A0A3N9Q4D6"/>
<evidence type="ECO:0000313" key="2">
    <source>
        <dbReference type="EMBL" id="RQW13612.1"/>
    </source>
</evidence>
<dbReference type="InterPro" id="IPR004360">
    <property type="entry name" value="Glyas_Fos-R_dOase_dom"/>
</dbReference>
<dbReference type="SUPFAM" id="SSF54593">
    <property type="entry name" value="Glyoxalase/Bleomycin resistance protein/Dihydroxybiphenyl dioxygenase"/>
    <property type="match status" value="1"/>
</dbReference>
<sequence length="117" mass="13139">MNSPILTQIGGVFIPVSDIERSKDWYCDLLGLPSDGEILFGHLFVIPMTGPAIVLDSRIYTSECVLNTPLFHLNSHDIDAAYDFVRQSGAEILTDIEHDHWFNFKDPDGNVLMVCRS</sequence>
<dbReference type="Proteomes" id="UP000282529">
    <property type="component" value="Unassembled WGS sequence"/>
</dbReference>
<accession>A0A3N9Q4D6</accession>
<dbReference type="InterPro" id="IPR029068">
    <property type="entry name" value="Glyas_Bleomycin-R_OHBP_Dase"/>
</dbReference>
<feature type="domain" description="Glyoxalase/fosfomycin resistance/dioxygenase" evidence="1">
    <location>
        <begin position="9"/>
        <end position="113"/>
    </location>
</feature>
<dbReference type="RefSeq" id="WP_124694255.1">
    <property type="nucleotide sequence ID" value="NZ_JBHUFE010000016.1"/>
</dbReference>
<comment type="caution">
    <text evidence="2">The sequence shown here is derived from an EMBL/GenBank/DDBJ whole genome shotgun (WGS) entry which is preliminary data.</text>
</comment>